<organism evidence="1 2">
    <name type="scientific">Neisseria bacilliformis ATCC BAA-1200</name>
    <dbReference type="NCBI Taxonomy" id="888742"/>
    <lineage>
        <taxon>Bacteria</taxon>
        <taxon>Pseudomonadati</taxon>
        <taxon>Pseudomonadota</taxon>
        <taxon>Betaproteobacteria</taxon>
        <taxon>Neisseriales</taxon>
        <taxon>Neisseriaceae</taxon>
        <taxon>Neisseria</taxon>
    </lineage>
</organism>
<accession>F2BFD2</accession>
<dbReference type="HOGENOM" id="CLU_2879912_0_0_4"/>
<name>F2BFD2_9NEIS</name>
<keyword evidence="2" id="KW-1185">Reference proteome</keyword>
<dbReference type="Proteomes" id="UP000004105">
    <property type="component" value="Unassembled WGS sequence"/>
</dbReference>
<gene>
    <name evidence="1" type="ORF">HMPREF9123_2439</name>
</gene>
<dbReference type="AlphaFoldDB" id="F2BFD2"/>
<reference evidence="1 2" key="1">
    <citation type="submission" date="2011-02" db="EMBL/GenBank/DDBJ databases">
        <authorList>
            <person name="Muzny D."/>
            <person name="Qin X."/>
            <person name="Deng J."/>
            <person name="Jiang H."/>
            <person name="Liu Y."/>
            <person name="Qu J."/>
            <person name="Song X.-Z."/>
            <person name="Zhang L."/>
            <person name="Thornton R."/>
            <person name="Coyle M."/>
            <person name="Francisco L."/>
            <person name="Jackson L."/>
            <person name="Javaid M."/>
            <person name="Korchina V."/>
            <person name="Kovar C."/>
            <person name="Mata R."/>
            <person name="Mathew T."/>
            <person name="Ngo R."/>
            <person name="Nguyen L."/>
            <person name="Nguyen N."/>
            <person name="Okwuonu G."/>
            <person name="Ongeri F."/>
            <person name="Pham C."/>
            <person name="Simmons D."/>
            <person name="Wilczek-Boney K."/>
            <person name="Hale W."/>
            <person name="Jakkamsetti A."/>
            <person name="Pham P."/>
            <person name="Ruth R."/>
            <person name="San Lucas F."/>
            <person name="Warren J."/>
            <person name="Zhang J."/>
            <person name="Zhao Z."/>
            <person name="Zhou C."/>
            <person name="Zhu D."/>
            <person name="Lee S."/>
            <person name="Bess C."/>
            <person name="Blankenburg K."/>
            <person name="Forbes L."/>
            <person name="Fu Q."/>
            <person name="Gubbala S."/>
            <person name="Hirani K."/>
            <person name="Jayaseelan J.C."/>
            <person name="Lara F."/>
            <person name="Munidasa M."/>
            <person name="Palculict T."/>
            <person name="Patil S."/>
            <person name="Pu L.-L."/>
            <person name="Saada N."/>
            <person name="Tang L."/>
            <person name="Weissenberger G."/>
            <person name="Zhu Y."/>
            <person name="Hemphill L."/>
            <person name="Shang Y."/>
            <person name="Youmans B."/>
            <person name="Ayvaz T."/>
            <person name="Ross M."/>
            <person name="Santibanez J."/>
            <person name="Aqrawi P."/>
            <person name="Gross S."/>
            <person name="Joshi V."/>
            <person name="Fowler G."/>
            <person name="Nazareth L."/>
            <person name="Reid J."/>
            <person name="Worley K."/>
            <person name="Petrosino J."/>
            <person name="Highlander S."/>
            <person name="Gibbs R."/>
        </authorList>
    </citation>
    <scope>NUCLEOTIDE SEQUENCE [LARGE SCALE GENOMIC DNA]</scope>
    <source>
        <strain evidence="1 2">ATCC BAA-1200</strain>
    </source>
</reference>
<comment type="caution">
    <text evidence="1">The sequence shown here is derived from an EMBL/GenBank/DDBJ whole genome shotgun (WGS) entry which is preliminary data.</text>
</comment>
<protein>
    <submittedName>
        <fullName evidence="1">Uncharacterized protein</fullName>
    </submittedName>
</protein>
<sequence length="74" mass="8010">MNDARQKGRLKTCKTGFQTALNLCASLDASQQRHSRAGGNLVGILARVCFFKIYSNSAKIPACAGMTAFSDVWL</sequence>
<evidence type="ECO:0000313" key="1">
    <source>
        <dbReference type="EMBL" id="EGF09004.1"/>
    </source>
</evidence>
<evidence type="ECO:0000313" key="2">
    <source>
        <dbReference type="Proteomes" id="UP000004105"/>
    </source>
</evidence>
<dbReference type="EMBL" id="AFAY01000048">
    <property type="protein sequence ID" value="EGF09004.1"/>
    <property type="molecule type" value="Genomic_DNA"/>
</dbReference>
<proteinExistence type="predicted"/>